<keyword evidence="4" id="KW-0547">Nucleotide-binding</keyword>
<organism evidence="4 5">
    <name type="scientific">Rhizobium phage RHph_I20</name>
    <dbReference type="NCBI Taxonomy" id="2509730"/>
    <lineage>
        <taxon>Viruses</taxon>
        <taxon>Duplodnaviria</taxon>
        <taxon>Heunggongvirae</taxon>
        <taxon>Uroviricota</taxon>
        <taxon>Caudoviricetes</taxon>
        <taxon>Autographivirales</taxon>
        <taxon>Autographivirales incertae sedis</taxon>
        <taxon>Morelosvirus</taxon>
        <taxon>Morelosvirus RHphI20</taxon>
    </lineage>
</organism>
<dbReference type="Pfam" id="PF13155">
    <property type="entry name" value="Toprim_2"/>
    <property type="match status" value="1"/>
</dbReference>
<dbReference type="Gene3D" id="2.20.25.180">
    <property type="match status" value="1"/>
</dbReference>
<dbReference type="Gene3D" id="3.40.1360.10">
    <property type="match status" value="1"/>
</dbReference>
<dbReference type="InterPro" id="IPR027032">
    <property type="entry name" value="Twinkle-like"/>
</dbReference>
<evidence type="ECO:0000259" key="3">
    <source>
        <dbReference type="PROSITE" id="PS51199"/>
    </source>
</evidence>
<name>A0A7S5RBP7_9CAUD</name>
<keyword evidence="4" id="KW-0378">Hydrolase</keyword>
<dbReference type="GO" id="GO:0003697">
    <property type="term" value="F:single-stranded DNA binding"/>
    <property type="evidence" value="ECO:0007669"/>
    <property type="project" value="InterPro"/>
</dbReference>
<dbReference type="CDD" id="cd19483">
    <property type="entry name" value="RecA-like_Gp4D_helicase"/>
    <property type="match status" value="1"/>
</dbReference>
<dbReference type="SUPFAM" id="SSF52540">
    <property type="entry name" value="P-loop containing nucleoside triphosphate hydrolases"/>
    <property type="match status" value="1"/>
</dbReference>
<dbReference type="Proteomes" id="UP000623593">
    <property type="component" value="Segment"/>
</dbReference>
<evidence type="ECO:0000259" key="2">
    <source>
        <dbReference type="PROSITE" id="PS50880"/>
    </source>
</evidence>
<dbReference type="InterPro" id="IPR048774">
    <property type="entry name" value="Helic-prim_T7_N"/>
</dbReference>
<evidence type="ECO:0000313" key="5">
    <source>
        <dbReference type="Proteomes" id="UP000623593"/>
    </source>
</evidence>
<evidence type="ECO:0000313" key="4">
    <source>
        <dbReference type="EMBL" id="QIG74622.1"/>
    </source>
</evidence>
<accession>A0A7S5RBP7</accession>
<dbReference type="CDD" id="cd00188">
    <property type="entry name" value="TOPRIM"/>
    <property type="match status" value="1"/>
</dbReference>
<proteinExistence type="predicted"/>
<dbReference type="PANTHER" id="PTHR12873:SF0">
    <property type="entry name" value="TWINKLE MTDNA HELICASE"/>
    <property type="match status" value="1"/>
</dbReference>
<feature type="domain" description="SF4 helicase" evidence="3">
    <location>
        <begin position="211"/>
        <end position="474"/>
    </location>
</feature>
<dbReference type="GO" id="GO:0016787">
    <property type="term" value="F:hydrolase activity"/>
    <property type="evidence" value="ECO:0007669"/>
    <property type="project" value="UniProtKB-KW"/>
</dbReference>
<protein>
    <submittedName>
        <fullName evidence="4">DNA primase/helicase protein</fullName>
        <ecNumber evidence="4">3.6.4.12</ecNumber>
    </submittedName>
</protein>
<dbReference type="EC" id="3.6.4.12" evidence="4"/>
<feature type="domain" description="Toprim" evidence="2">
    <location>
        <begin position="86"/>
        <end position="173"/>
    </location>
</feature>
<dbReference type="InterPro" id="IPR007694">
    <property type="entry name" value="DNA_helicase_DnaB-like_C"/>
</dbReference>
<dbReference type="SUPFAM" id="SSF56731">
    <property type="entry name" value="DNA primase core"/>
    <property type="match status" value="1"/>
</dbReference>
<gene>
    <name evidence="4" type="ORF">EVC11_040</name>
</gene>
<dbReference type="EMBL" id="MN988539">
    <property type="protein sequence ID" value="QIG74622.1"/>
    <property type="molecule type" value="Genomic_DNA"/>
</dbReference>
<dbReference type="Pfam" id="PF21268">
    <property type="entry name" value="Helic-prim_T7_N"/>
    <property type="match status" value="1"/>
</dbReference>
<dbReference type="Pfam" id="PF03796">
    <property type="entry name" value="DnaB_C"/>
    <property type="match status" value="1"/>
</dbReference>
<keyword evidence="5" id="KW-1185">Reference proteome</keyword>
<sequence>MASALLEGKFAAIDARKLTLEACRKLGYRIGTDEKGKPIHIADYYDPETKEAVAQHLRYQDKEMPWRGEPKRAGLFAQQVWGAGGKRLIITEGEIDCVTVAQVLGLKWPVVSIKSGAPNAVKDIKAQINFVESFDEVVLMFDMDPVGLLAAREVSTILTPGKCKIANLPYKDPNECLQRGKADEIVAAMWNAQPARPDGVAMLHEIFDEIIKPIEVGFPWAFKPMTDWTYGRRLGELIGFGAGTGVGKTDLFTQQITFDVVELKEQVGVIFLEQVRGETANRIAGKLKGKAFHIPDGSWKDIDRVAALRELADMRRVHLYNSFGKSDWERIKQIIRHLALNDGVKLFYLDHLTALADPANERESLEVIMEELASLAQQLKIVIHYISHLSTPEKGSHEEGAQVSLKHFKGARAIGFWTHFAFGLERNKVHEDPAQRCILTVRCIKDRLTGRADGQTMLLRYNQKTCRLELMSNSNAYGGVDFSQGEDSAPSLSHPDMNGASNAPEDDPLPF</sequence>
<dbReference type="SMART" id="SM00493">
    <property type="entry name" value="TOPRIM"/>
    <property type="match status" value="1"/>
</dbReference>
<dbReference type="GO" id="GO:0006260">
    <property type="term" value="P:DNA replication"/>
    <property type="evidence" value="ECO:0007669"/>
    <property type="project" value="InterPro"/>
</dbReference>
<keyword evidence="4" id="KW-0067">ATP-binding</keyword>
<keyword evidence="4" id="KW-0347">Helicase</keyword>
<feature type="region of interest" description="Disordered" evidence="1">
    <location>
        <begin position="479"/>
        <end position="511"/>
    </location>
</feature>
<dbReference type="PANTHER" id="PTHR12873">
    <property type="entry name" value="T7-LIKE MITOCHONDRIAL DNA HELICASE"/>
    <property type="match status" value="1"/>
</dbReference>
<dbReference type="PROSITE" id="PS50880">
    <property type="entry name" value="TOPRIM"/>
    <property type="match status" value="1"/>
</dbReference>
<dbReference type="PROSITE" id="PS51199">
    <property type="entry name" value="SF4_HELICASE"/>
    <property type="match status" value="1"/>
</dbReference>
<reference evidence="4" key="1">
    <citation type="submission" date="2020-01" db="EMBL/GenBank/DDBJ databases">
        <title>Patterns of diversity and host range of bacteriophage communities associated with bean-nodulatin bacteria.</title>
        <authorList>
            <person name="Vann Cauwenberghe J."/>
            <person name="Santamaria R.I."/>
            <person name="Bustos P."/>
            <person name="Juarez S."/>
            <person name="Gonzalez V."/>
        </authorList>
    </citation>
    <scope>NUCLEOTIDE SEQUENCE</scope>
</reference>
<evidence type="ECO:0000256" key="1">
    <source>
        <dbReference type="SAM" id="MobiDB-lite"/>
    </source>
</evidence>
<dbReference type="InterPro" id="IPR027417">
    <property type="entry name" value="P-loop_NTPase"/>
</dbReference>
<dbReference type="GO" id="GO:0005524">
    <property type="term" value="F:ATP binding"/>
    <property type="evidence" value="ECO:0007669"/>
    <property type="project" value="InterPro"/>
</dbReference>
<dbReference type="GO" id="GO:0043139">
    <property type="term" value="F:5'-3' DNA helicase activity"/>
    <property type="evidence" value="ECO:0007669"/>
    <property type="project" value="InterPro"/>
</dbReference>
<dbReference type="InterPro" id="IPR006171">
    <property type="entry name" value="TOPRIM_dom"/>
</dbReference>
<dbReference type="Gene3D" id="3.40.50.300">
    <property type="entry name" value="P-loop containing nucleotide triphosphate hydrolases"/>
    <property type="match status" value="1"/>
</dbReference>